<gene>
    <name evidence="2" type="ORF">BRADI_2g17912v3</name>
</gene>
<name>A0A0Q3QUK2_BRADI</name>
<organism evidence="2">
    <name type="scientific">Brachypodium distachyon</name>
    <name type="common">Purple false brome</name>
    <name type="synonym">Trachynia distachya</name>
    <dbReference type="NCBI Taxonomy" id="15368"/>
    <lineage>
        <taxon>Eukaryota</taxon>
        <taxon>Viridiplantae</taxon>
        <taxon>Streptophyta</taxon>
        <taxon>Embryophyta</taxon>
        <taxon>Tracheophyta</taxon>
        <taxon>Spermatophyta</taxon>
        <taxon>Magnoliopsida</taxon>
        <taxon>Liliopsida</taxon>
        <taxon>Poales</taxon>
        <taxon>Poaceae</taxon>
        <taxon>BOP clade</taxon>
        <taxon>Pooideae</taxon>
        <taxon>Stipodae</taxon>
        <taxon>Brachypodieae</taxon>
        <taxon>Brachypodium</taxon>
    </lineage>
</organism>
<dbReference type="Gramene" id="KQK05090">
    <property type="protein sequence ID" value="KQK05090"/>
    <property type="gene ID" value="BRADI_2g17912v3"/>
</dbReference>
<keyword evidence="4" id="KW-1185">Reference proteome</keyword>
<accession>A0A0Q3QUK2</accession>
<reference evidence="2 3" key="1">
    <citation type="journal article" date="2010" name="Nature">
        <title>Genome sequencing and analysis of the model grass Brachypodium distachyon.</title>
        <authorList>
            <consortium name="International Brachypodium Initiative"/>
        </authorList>
    </citation>
    <scope>NUCLEOTIDE SEQUENCE [LARGE SCALE GENOMIC DNA]</scope>
    <source>
        <strain evidence="2 3">Bd21</strain>
    </source>
</reference>
<feature type="compositionally biased region" description="Pro residues" evidence="1">
    <location>
        <begin position="124"/>
        <end position="134"/>
    </location>
</feature>
<evidence type="ECO:0000256" key="1">
    <source>
        <dbReference type="SAM" id="MobiDB-lite"/>
    </source>
</evidence>
<evidence type="ECO:0000313" key="2">
    <source>
        <dbReference type="EMBL" id="KQK05090.1"/>
    </source>
</evidence>
<evidence type="ECO:0000313" key="3">
    <source>
        <dbReference type="EnsemblPlants" id="KQK05090"/>
    </source>
</evidence>
<sequence length="233" mass="25460">MSDEIWLNWRRGTNISPCLANTCEKRMGRPSNQPACSILSLPKTRYSRSKPSPSRFSSFLIFSPPRLAGAAPCSGALCLPSPDVAFLLRKARCRMRLSAWVALWDAVVLMDAIPVQAALYPPARAGPPPRPLPGLQPSTASLEVQGDERGGGGEDRLRGHRRHVGDEAGGDVRVQLRRAVQARGAAERQPDVGRARAQGAVGIVPRRVRQEHRRRRPRVLPRHAAQAAGLQIC</sequence>
<protein>
    <submittedName>
        <fullName evidence="2 3">Uncharacterized protein</fullName>
    </submittedName>
</protein>
<dbReference type="AlphaFoldDB" id="A0A0Q3QUK2"/>
<dbReference type="InParanoid" id="A0A0Q3QUK2"/>
<evidence type="ECO:0000313" key="4">
    <source>
        <dbReference type="Proteomes" id="UP000008810"/>
    </source>
</evidence>
<reference evidence="2" key="2">
    <citation type="submission" date="2017-06" db="EMBL/GenBank/DDBJ databases">
        <title>WGS assembly of Brachypodium distachyon.</title>
        <authorList>
            <consortium name="The International Brachypodium Initiative"/>
            <person name="Lucas S."/>
            <person name="Harmon-Smith M."/>
            <person name="Lail K."/>
            <person name="Tice H."/>
            <person name="Grimwood J."/>
            <person name="Bruce D."/>
            <person name="Barry K."/>
            <person name="Shu S."/>
            <person name="Lindquist E."/>
            <person name="Wang M."/>
            <person name="Pitluck S."/>
            <person name="Vogel J.P."/>
            <person name="Garvin D.F."/>
            <person name="Mockler T.C."/>
            <person name="Schmutz J."/>
            <person name="Rokhsar D."/>
            <person name="Bevan M.W."/>
        </authorList>
    </citation>
    <scope>NUCLEOTIDE SEQUENCE</scope>
    <source>
        <strain evidence="2">Bd21</strain>
    </source>
</reference>
<reference evidence="3" key="3">
    <citation type="submission" date="2018-08" db="UniProtKB">
        <authorList>
            <consortium name="EnsemblPlants"/>
        </authorList>
    </citation>
    <scope>IDENTIFICATION</scope>
    <source>
        <strain evidence="3">cv. Bd21</strain>
    </source>
</reference>
<feature type="region of interest" description="Disordered" evidence="1">
    <location>
        <begin position="124"/>
        <end position="172"/>
    </location>
</feature>
<dbReference type="Proteomes" id="UP000008810">
    <property type="component" value="Chromosome 2"/>
</dbReference>
<proteinExistence type="predicted"/>
<dbReference type="EnsemblPlants" id="KQK05090">
    <property type="protein sequence ID" value="KQK05090"/>
    <property type="gene ID" value="BRADI_2g17912v3"/>
</dbReference>
<feature type="compositionally biased region" description="Basic and acidic residues" evidence="1">
    <location>
        <begin position="146"/>
        <end position="157"/>
    </location>
</feature>
<dbReference type="EMBL" id="CM000881">
    <property type="protein sequence ID" value="KQK05090.1"/>
    <property type="molecule type" value="Genomic_DNA"/>
</dbReference>